<dbReference type="Proteomes" id="UP000054537">
    <property type="component" value="Unassembled WGS sequence"/>
</dbReference>
<comment type="caution">
    <text evidence="1">The sequence shown here is derived from an EMBL/GenBank/DDBJ whole genome shotgun (WGS) entry which is preliminary data.</text>
</comment>
<evidence type="ECO:0000313" key="2">
    <source>
        <dbReference type="Proteomes" id="UP000054537"/>
    </source>
</evidence>
<sequence>MRSETTIGGAVAGSFLLARSETAAVGLSGLVAYPNGFEFTVVAVLRDEDRAGRVFDHVFNRFRGDEPLTPQFLRLGIRFADGGVVTNLSGTPPWDRGADAPMLIGQSGGGGGRRYDMQHWVHPLPPPGPVTFVIEWPAYGITETRATLDGTLIRTAATQAISLW</sequence>
<dbReference type="STRING" id="1869.MB27_23755"/>
<dbReference type="EMBL" id="JRTT01000029">
    <property type="protein sequence ID" value="KHD75281.1"/>
    <property type="molecule type" value="Genomic_DNA"/>
</dbReference>
<protein>
    <submittedName>
        <fullName evidence="1">Uncharacterized protein</fullName>
    </submittedName>
</protein>
<proteinExistence type="predicted"/>
<name>A0A0A6UIQ1_ACTUT</name>
<organism evidence="1 2">
    <name type="scientific">Actinoplanes utahensis</name>
    <dbReference type="NCBI Taxonomy" id="1869"/>
    <lineage>
        <taxon>Bacteria</taxon>
        <taxon>Bacillati</taxon>
        <taxon>Actinomycetota</taxon>
        <taxon>Actinomycetes</taxon>
        <taxon>Micromonosporales</taxon>
        <taxon>Micromonosporaceae</taxon>
        <taxon>Actinoplanes</taxon>
    </lineage>
</organism>
<evidence type="ECO:0000313" key="1">
    <source>
        <dbReference type="EMBL" id="KHD75281.1"/>
    </source>
</evidence>
<reference evidence="1 2" key="1">
    <citation type="submission" date="2014-10" db="EMBL/GenBank/DDBJ databases">
        <title>Draft genome sequence of Actinoplanes utahensis NRRL 12052.</title>
        <authorList>
            <person name="Velasco-Bucheli B."/>
            <person name="del Cerro C."/>
            <person name="Hormigo D."/>
            <person name="Garcia J.L."/>
            <person name="Acebal C."/>
            <person name="Arroyo M."/>
            <person name="de la Mata I."/>
        </authorList>
    </citation>
    <scope>NUCLEOTIDE SEQUENCE [LARGE SCALE GENOMIC DNA]</scope>
    <source>
        <strain evidence="1 2">NRRL 12052</strain>
    </source>
</reference>
<keyword evidence="2" id="KW-1185">Reference proteome</keyword>
<accession>A0A0A6UIQ1</accession>
<gene>
    <name evidence="1" type="ORF">MB27_23755</name>
</gene>
<dbReference type="AlphaFoldDB" id="A0A0A6UIQ1"/>